<dbReference type="EMBL" id="JACHIR010000001">
    <property type="protein sequence ID" value="MBB5890648.1"/>
    <property type="molecule type" value="Genomic_DNA"/>
</dbReference>
<keyword evidence="2" id="KW-1185">Reference proteome</keyword>
<proteinExistence type="predicted"/>
<reference evidence="1 2" key="1">
    <citation type="submission" date="2020-08" db="EMBL/GenBank/DDBJ databases">
        <title>Sequencing the genomes of 1000 actinobacteria strains.</title>
        <authorList>
            <person name="Klenk H.-P."/>
        </authorList>
    </citation>
    <scope>NUCLEOTIDE SEQUENCE [LARGE SCALE GENOMIC DNA]</scope>
    <source>
        <strain evidence="1 2">DSM 43851</strain>
    </source>
</reference>
<gene>
    <name evidence="1" type="ORF">BJ998_001844</name>
</gene>
<dbReference type="AlphaFoldDB" id="A0A7W9NG21"/>
<protein>
    <submittedName>
        <fullName evidence="1">Uncharacterized protein</fullName>
    </submittedName>
</protein>
<sequence length="146" mass="15941">MDPAVAVLALTASAGALALLVLAVVLATREIQRRRYVDRIAAELNAQSQAFGMTGPHVVETDAPMLGMLIQVEGERAFLDRHLVFEDAETKELYGRTAFLSVDGFWCSWVPNCACRNRCLDCRATLRATAASRRARRESRAMAGGS</sequence>
<comment type="caution">
    <text evidence="1">The sequence shown here is derived from an EMBL/GenBank/DDBJ whole genome shotgun (WGS) entry which is preliminary data.</text>
</comment>
<dbReference type="Proteomes" id="UP000585638">
    <property type="component" value="Unassembled WGS sequence"/>
</dbReference>
<evidence type="ECO:0000313" key="1">
    <source>
        <dbReference type="EMBL" id="MBB5890648.1"/>
    </source>
</evidence>
<accession>A0A7W9NG21</accession>
<organism evidence="1 2">
    <name type="scientific">Kutzneria kofuensis</name>
    <dbReference type="NCBI Taxonomy" id="103725"/>
    <lineage>
        <taxon>Bacteria</taxon>
        <taxon>Bacillati</taxon>
        <taxon>Actinomycetota</taxon>
        <taxon>Actinomycetes</taxon>
        <taxon>Pseudonocardiales</taxon>
        <taxon>Pseudonocardiaceae</taxon>
        <taxon>Kutzneria</taxon>
    </lineage>
</organism>
<evidence type="ECO:0000313" key="2">
    <source>
        <dbReference type="Proteomes" id="UP000585638"/>
    </source>
</evidence>
<dbReference type="RefSeq" id="WP_184860224.1">
    <property type="nucleotide sequence ID" value="NZ_BAAAWY010000042.1"/>
</dbReference>
<name>A0A7W9NG21_9PSEU</name>